<accession>A0A371FB67</accession>
<keyword evidence="2" id="KW-0238">DNA-binding</keyword>
<dbReference type="GO" id="GO:0045893">
    <property type="term" value="P:positive regulation of DNA-templated transcription"/>
    <property type="evidence" value="ECO:0007669"/>
    <property type="project" value="InterPro"/>
</dbReference>
<evidence type="ECO:0000256" key="1">
    <source>
        <dbReference type="ARBA" id="ARBA00004123"/>
    </source>
</evidence>
<comment type="subcellular location">
    <subcellularLocation>
        <location evidence="1">Nucleus</location>
    </subcellularLocation>
</comment>
<evidence type="ECO:0000256" key="3">
    <source>
        <dbReference type="ARBA" id="ARBA00023242"/>
    </source>
</evidence>
<organism evidence="5 6">
    <name type="scientific">Mucuna pruriens</name>
    <name type="common">Velvet bean</name>
    <name type="synonym">Dolichos pruriens</name>
    <dbReference type="NCBI Taxonomy" id="157652"/>
    <lineage>
        <taxon>Eukaryota</taxon>
        <taxon>Viridiplantae</taxon>
        <taxon>Streptophyta</taxon>
        <taxon>Embryophyta</taxon>
        <taxon>Tracheophyta</taxon>
        <taxon>Spermatophyta</taxon>
        <taxon>Magnoliopsida</taxon>
        <taxon>eudicotyledons</taxon>
        <taxon>Gunneridae</taxon>
        <taxon>Pentapetalae</taxon>
        <taxon>rosids</taxon>
        <taxon>fabids</taxon>
        <taxon>Fabales</taxon>
        <taxon>Fabaceae</taxon>
        <taxon>Papilionoideae</taxon>
        <taxon>50 kb inversion clade</taxon>
        <taxon>NPAAA clade</taxon>
        <taxon>indigoferoid/millettioid clade</taxon>
        <taxon>Phaseoleae</taxon>
        <taxon>Mucuna</taxon>
    </lineage>
</organism>
<keyword evidence="3" id="KW-0539">Nucleus</keyword>
<dbReference type="SUPFAM" id="SSF57959">
    <property type="entry name" value="Leucine zipper domain"/>
    <property type="match status" value="1"/>
</dbReference>
<dbReference type="Gene3D" id="1.20.5.170">
    <property type="match status" value="1"/>
</dbReference>
<dbReference type="PROSITE" id="PS00036">
    <property type="entry name" value="BZIP_BASIC"/>
    <property type="match status" value="1"/>
</dbReference>
<dbReference type="Pfam" id="PF00170">
    <property type="entry name" value="bZIP_1"/>
    <property type="match status" value="1"/>
</dbReference>
<comment type="caution">
    <text evidence="5">The sequence shown here is derived from an EMBL/GenBank/DDBJ whole genome shotgun (WGS) entry which is preliminary data.</text>
</comment>
<dbReference type="GO" id="GO:0003677">
    <property type="term" value="F:DNA binding"/>
    <property type="evidence" value="ECO:0007669"/>
    <property type="project" value="UniProtKB-KW"/>
</dbReference>
<dbReference type="CDD" id="cd14707">
    <property type="entry name" value="bZIP_plant_BZIP46"/>
    <property type="match status" value="1"/>
</dbReference>
<dbReference type="OrthoDB" id="644067at2759"/>
<dbReference type="PANTHER" id="PTHR22952">
    <property type="entry name" value="CAMP-RESPONSE ELEMENT BINDING PROTEIN-RELATED"/>
    <property type="match status" value="1"/>
</dbReference>
<evidence type="ECO:0000313" key="6">
    <source>
        <dbReference type="Proteomes" id="UP000257109"/>
    </source>
</evidence>
<feature type="domain" description="BZIP" evidence="4">
    <location>
        <begin position="157"/>
        <end position="171"/>
    </location>
</feature>
<keyword evidence="6" id="KW-1185">Reference proteome</keyword>
<gene>
    <name evidence="5" type="primary">FD</name>
    <name evidence="5" type="ORF">CR513_44560</name>
</gene>
<dbReference type="AlphaFoldDB" id="A0A371FB67"/>
<dbReference type="GO" id="GO:0003700">
    <property type="term" value="F:DNA-binding transcription factor activity"/>
    <property type="evidence" value="ECO:0007669"/>
    <property type="project" value="InterPro"/>
</dbReference>
<evidence type="ECO:0000259" key="4">
    <source>
        <dbReference type="PROSITE" id="PS00036"/>
    </source>
</evidence>
<dbReference type="InterPro" id="IPR043452">
    <property type="entry name" value="BZIP46-like"/>
</dbReference>
<dbReference type="GO" id="GO:0005634">
    <property type="term" value="C:nucleus"/>
    <property type="evidence" value="ECO:0007669"/>
    <property type="project" value="UniProtKB-SubCell"/>
</dbReference>
<reference evidence="5" key="1">
    <citation type="submission" date="2018-05" db="EMBL/GenBank/DDBJ databases">
        <title>Draft genome of Mucuna pruriens seed.</title>
        <authorList>
            <person name="Nnadi N.E."/>
            <person name="Vos R."/>
            <person name="Hasami M.H."/>
            <person name="Devisetty U.K."/>
            <person name="Aguiy J.C."/>
        </authorList>
    </citation>
    <scope>NUCLEOTIDE SEQUENCE [LARGE SCALE GENOMIC DNA]</scope>
    <source>
        <strain evidence="5">JCA_2017</strain>
    </source>
</reference>
<dbReference type="PANTHER" id="PTHR22952:SF433">
    <property type="entry name" value="PROTEIN FD"/>
    <property type="match status" value="1"/>
</dbReference>
<dbReference type="STRING" id="157652.A0A371FB67"/>
<dbReference type="InterPro" id="IPR046347">
    <property type="entry name" value="bZIP_sf"/>
</dbReference>
<dbReference type="InterPro" id="IPR004827">
    <property type="entry name" value="bZIP"/>
</dbReference>
<evidence type="ECO:0000313" key="5">
    <source>
        <dbReference type="EMBL" id="RDX75547.1"/>
    </source>
</evidence>
<sequence>MTGHTEKGQTVQQIARPSIFDTQQAVFQFLNMSHSKIQIQQMVSSSTSTRGEQRCITKPPSLPSHFSHQAMEDVWEGINLASPNDHTTSKGAKFQDFLAIATDPSPPMTALSLGTRPEFHFDPLGRKDLQLGLPHHNPTPKLPPFRNLASGDTRNARLIKNRESAARSRARKQEIFAYVFELKQKIKHLQEENARLRRQQQLC</sequence>
<name>A0A371FB67_MUCPR</name>
<feature type="non-terminal residue" evidence="5">
    <location>
        <position position="1"/>
    </location>
</feature>
<dbReference type="EMBL" id="QJKJ01009807">
    <property type="protein sequence ID" value="RDX75547.1"/>
    <property type="molecule type" value="Genomic_DNA"/>
</dbReference>
<protein>
    <submittedName>
        <fullName evidence="5">Protein FD</fullName>
    </submittedName>
</protein>
<dbReference type="Proteomes" id="UP000257109">
    <property type="component" value="Unassembled WGS sequence"/>
</dbReference>
<evidence type="ECO:0000256" key="2">
    <source>
        <dbReference type="ARBA" id="ARBA00023125"/>
    </source>
</evidence>
<proteinExistence type="predicted"/>